<evidence type="ECO:0000313" key="3">
    <source>
        <dbReference type="Proteomes" id="UP000315295"/>
    </source>
</evidence>
<keyword evidence="3" id="KW-1185">Reference proteome</keyword>
<protein>
    <submittedName>
        <fullName evidence="2">Uncharacterized protein</fullName>
    </submittedName>
</protein>
<dbReference type="AlphaFoldDB" id="A0A540NND3"/>
<proteinExistence type="predicted"/>
<reference evidence="2 3" key="1">
    <citation type="journal article" date="2019" name="G3 (Bethesda)">
        <title>Sequencing of a Wild Apple (Malus baccata) Genome Unravels the Differences Between Cultivated and Wild Apple Species Regarding Disease Resistance and Cold Tolerance.</title>
        <authorList>
            <person name="Chen X."/>
        </authorList>
    </citation>
    <scope>NUCLEOTIDE SEQUENCE [LARGE SCALE GENOMIC DNA]</scope>
    <source>
        <strain evidence="3">cv. Shandingzi</strain>
        <tissue evidence="2">Leaves</tissue>
    </source>
</reference>
<feature type="region of interest" description="Disordered" evidence="1">
    <location>
        <begin position="1"/>
        <end position="22"/>
    </location>
</feature>
<evidence type="ECO:0000313" key="2">
    <source>
        <dbReference type="EMBL" id="TQE12534.1"/>
    </source>
</evidence>
<sequence length="277" mass="31797">MAEMEGRGRHGNQEPGDLRVERDDKIQELRQEIELLALRIERLEAQRKHGGSKRKKHNQRWWTTQMSRFGSWLEDARSCPVRCESDKVNPNTYQNEQMVMPKVSDLKVTPLVSLIFENEFDNDELGYTYDCTLPPIYDEYPENGDICPKKEVTDESLHHNKLGYSSIDISDASESVSLHNFMSCSKGDLEAKGFANPCSGSNDVFLVHGRDGTMSADLIPCNIISLDASNITNYTTYLPTVEEKVPNFQFYDSIWYDFIYGSINNYLNARKELIMIL</sequence>
<dbReference type="EMBL" id="VIEB01000018">
    <property type="protein sequence ID" value="TQE12534.1"/>
    <property type="molecule type" value="Genomic_DNA"/>
</dbReference>
<accession>A0A540NND3</accession>
<organism evidence="2 3">
    <name type="scientific">Malus baccata</name>
    <name type="common">Siberian crab apple</name>
    <name type="synonym">Pyrus baccata</name>
    <dbReference type="NCBI Taxonomy" id="106549"/>
    <lineage>
        <taxon>Eukaryota</taxon>
        <taxon>Viridiplantae</taxon>
        <taxon>Streptophyta</taxon>
        <taxon>Embryophyta</taxon>
        <taxon>Tracheophyta</taxon>
        <taxon>Spermatophyta</taxon>
        <taxon>Magnoliopsida</taxon>
        <taxon>eudicotyledons</taxon>
        <taxon>Gunneridae</taxon>
        <taxon>Pentapetalae</taxon>
        <taxon>rosids</taxon>
        <taxon>fabids</taxon>
        <taxon>Rosales</taxon>
        <taxon>Rosaceae</taxon>
        <taxon>Amygdaloideae</taxon>
        <taxon>Maleae</taxon>
        <taxon>Malus</taxon>
    </lineage>
</organism>
<name>A0A540NND3_MALBA</name>
<evidence type="ECO:0000256" key="1">
    <source>
        <dbReference type="SAM" id="MobiDB-lite"/>
    </source>
</evidence>
<comment type="caution">
    <text evidence="2">The sequence shown here is derived from an EMBL/GenBank/DDBJ whole genome shotgun (WGS) entry which is preliminary data.</text>
</comment>
<dbReference type="Proteomes" id="UP000315295">
    <property type="component" value="Unassembled WGS sequence"/>
</dbReference>
<gene>
    <name evidence="2" type="ORF">C1H46_001746</name>
</gene>